<dbReference type="HOGENOM" id="CLU_538531_0_0_0"/>
<evidence type="ECO:0000313" key="3">
    <source>
        <dbReference type="Proteomes" id="UP000006362"/>
    </source>
</evidence>
<proteinExistence type="predicted"/>
<feature type="compositionally biased region" description="Polar residues" evidence="1">
    <location>
        <begin position="284"/>
        <end position="293"/>
    </location>
</feature>
<geneLocation type="plasmid" evidence="2 3">
    <name>pTHEAM01</name>
</geneLocation>
<feature type="compositionally biased region" description="Basic and acidic residues" evidence="1">
    <location>
        <begin position="370"/>
        <end position="380"/>
    </location>
</feature>
<protein>
    <submittedName>
        <fullName evidence="2">Uncharacterized protein</fullName>
    </submittedName>
</protein>
<feature type="compositionally biased region" description="Polar residues" evidence="1">
    <location>
        <begin position="312"/>
        <end position="333"/>
    </location>
</feature>
<dbReference type="KEGG" id="tam:Theam_1732"/>
<dbReference type="Proteomes" id="UP000006362">
    <property type="component" value="Plasmid pTHEAM01"/>
</dbReference>
<gene>
    <name evidence="2" type="ordered locus">Theam_1732</name>
</gene>
<keyword evidence="2" id="KW-0614">Plasmid</keyword>
<dbReference type="RefSeq" id="WP_013524892.1">
    <property type="nucleotide sequence ID" value="NC_014917.1"/>
</dbReference>
<keyword evidence="3" id="KW-1185">Reference proteome</keyword>
<evidence type="ECO:0000256" key="1">
    <source>
        <dbReference type="SAM" id="MobiDB-lite"/>
    </source>
</evidence>
<organism evidence="2 3">
    <name type="scientific">Thermovibrio ammonificans (strain DSM 15698 / JCM 12110 / HB-1)</name>
    <dbReference type="NCBI Taxonomy" id="648996"/>
    <lineage>
        <taxon>Bacteria</taxon>
        <taxon>Pseudomonadati</taxon>
        <taxon>Aquificota</taxon>
        <taxon>Aquificia</taxon>
        <taxon>Desulfurobacteriales</taxon>
        <taxon>Desulfurobacteriaceae</taxon>
        <taxon>Thermovibrio</taxon>
    </lineage>
</organism>
<reference evidence="2" key="1">
    <citation type="submission" date="2011-01" db="EMBL/GenBank/DDBJ databases">
        <title>Complete sequence of plasmid of Thermovibrio ammonificans HB-1.</title>
        <authorList>
            <consortium name="US DOE Joint Genome Institute"/>
            <person name="Lucas S."/>
            <person name="Copeland A."/>
            <person name="Lapidus A."/>
            <person name="Cheng J.-F."/>
            <person name="Goodwin L."/>
            <person name="Pitluck S."/>
            <person name="Davenport K."/>
            <person name="Detter J.C."/>
            <person name="Han C."/>
            <person name="Tapia R."/>
            <person name="Land M."/>
            <person name="Hauser L."/>
            <person name="Kyrpides N."/>
            <person name="Ivanova N."/>
            <person name="Ovchinnikova G."/>
            <person name="Vetriani C."/>
            <person name="Woyke T."/>
        </authorList>
    </citation>
    <scope>NUCLEOTIDE SEQUENCE [LARGE SCALE GENOMIC DNA]</scope>
    <source>
        <strain evidence="2">HB-1</strain>
        <plasmid evidence="2">pTHEAM01</plasmid>
    </source>
</reference>
<accession>E8T6W7</accession>
<sequence length="506" mass="56846">MPKEIVSHKPEEVNTITVRLRAANPSFLMYPTALFKAGSRFKWKARFLIGMGYLYALCFNGSTARTTTEELRRVLSTKSKSRIEELFKEIETLNRLAVVEAGGEHPDKFVRWIKGKRGRGGRTEVELVLPQDLSFIYPDNRFFPVPKIAFLLPVSAQAKALYLYLHYLKDKETSKAVASTRSIARAISIDKASVGKLTEELVSRGVLSVKTSRKGTEFFVRSPVHWPDETLLEIAQLYSLSHPFLKEWSIALPEKSPTRSHLSEKFPNRRTPPKNSPIDGHQIPQYTDTNLKNSPIDGHQKPAGGSKPKAQESLTTSKKRITTSIYPPTSNNIYGGGEKHNIQNSSNNKKLREREGRCAEVTGKTATQRQKPETTGKDPKVLKDKQKAAKLGSTNKLAERLDKQELQRILKALKELAAPVMKLAGDTGILGRVEGRYEALKDIYGSYWFVPAYIYELLSLRPGSGYGPRVNVNPIGLLISFALKDSPASFWNMERVFRNLYLGRAS</sequence>
<dbReference type="EMBL" id="CP002445">
    <property type="protein sequence ID" value="ADU97688.1"/>
    <property type="molecule type" value="Genomic_DNA"/>
</dbReference>
<evidence type="ECO:0000313" key="2">
    <source>
        <dbReference type="EMBL" id="ADU97688.1"/>
    </source>
</evidence>
<feature type="region of interest" description="Disordered" evidence="1">
    <location>
        <begin position="256"/>
        <end position="380"/>
    </location>
</feature>
<dbReference type="AlphaFoldDB" id="E8T6W7"/>
<name>E8T6W7_THEA1</name>